<reference evidence="5" key="1">
    <citation type="submission" date="2017-02" db="EMBL/GenBank/DDBJ databases">
        <authorList>
            <person name="Varghese N."/>
            <person name="Submissions S."/>
        </authorList>
    </citation>
    <scope>NUCLEOTIDE SEQUENCE [LARGE SCALE GENOMIC DNA]</scope>
    <source>
        <strain evidence="5">DSM 22720</strain>
    </source>
</reference>
<dbReference type="PANTHER" id="PTHR30486">
    <property type="entry name" value="TWITCHING MOTILITY PROTEIN PILT"/>
    <property type="match status" value="1"/>
</dbReference>
<dbReference type="GO" id="GO:0044097">
    <property type="term" value="P:secretion by the type IV secretion system"/>
    <property type="evidence" value="ECO:0007669"/>
    <property type="project" value="InterPro"/>
</dbReference>
<dbReference type="Pfam" id="PF00437">
    <property type="entry name" value="T2SSE"/>
    <property type="match status" value="1"/>
</dbReference>
<dbReference type="InterPro" id="IPR050921">
    <property type="entry name" value="T4SS_GSP_E_ATPase"/>
</dbReference>
<dbReference type="NCBIfam" id="TIGR02788">
    <property type="entry name" value="VirB11"/>
    <property type="match status" value="1"/>
</dbReference>
<dbReference type="Gene3D" id="3.30.450.90">
    <property type="match status" value="1"/>
</dbReference>
<accession>A0A1T4V9R7</accession>
<dbReference type="InterPro" id="IPR014155">
    <property type="entry name" value="VirB11"/>
</dbReference>
<dbReference type="CDD" id="cd01130">
    <property type="entry name" value="VirB11-like_ATPase"/>
    <property type="match status" value="1"/>
</dbReference>
<organism evidence="4 5">
    <name type="scientific">Enterovibrio nigricans DSM 22720</name>
    <dbReference type="NCBI Taxonomy" id="1121868"/>
    <lineage>
        <taxon>Bacteria</taxon>
        <taxon>Pseudomonadati</taxon>
        <taxon>Pseudomonadota</taxon>
        <taxon>Gammaproteobacteria</taxon>
        <taxon>Vibrionales</taxon>
        <taxon>Vibrionaceae</taxon>
        <taxon>Enterovibrio</taxon>
    </lineage>
</organism>
<evidence type="ECO:0000256" key="1">
    <source>
        <dbReference type="ARBA" id="ARBA00006611"/>
    </source>
</evidence>
<dbReference type="EMBL" id="FUXU01000055">
    <property type="protein sequence ID" value="SKA61271.1"/>
    <property type="molecule type" value="Genomic_DNA"/>
</dbReference>
<dbReference type="InterPro" id="IPR027417">
    <property type="entry name" value="P-loop_NTPase"/>
</dbReference>
<proteinExistence type="inferred from homology"/>
<dbReference type="GO" id="GO:0043684">
    <property type="term" value="C:type IV secretion system complex"/>
    <property type="evidence" value="ECO:0007669"/>
    <property type="project" value="UniProtKB-UniRule"/>
</dbReference>
<dbReference type="AlphaFoldDB" id="A0A1T4V9R7"/>
<keyword evidence="5" id="KW-1185">Reference proteome</keyword>
<dbReference type="SUPFAM" id="SSF52540">
    <property type="entry name" value="P-loop containing nucleoside triphosphate hydrolases"/>
    <property type="match status" value="1"/>
</dbReference>
<dbReference type="OrthoDB" id="9810761at2"/>
<protein>
    <recommendedName>
        <fullName evidence="2">Type IV secretion system protein</fullName>
    </recommendedName>
</protein>
<evidence type="ECO:0000313" key="4">
    <source>
        <dbReference type="EMBL" id="SKA61271.1"/>
    </source>
</evidence>
<dbReference type="GO" id="GO:0005524">
    <property type="term" value="F:ATP binding"/>
    <property type="evidence" value="ECO:0007669"/>
    <property type="project" value="UniProtKB-UniRule"/>
</dbReference>
<dbReference type="RefSeq" id="WP_078753657.1">
    <property type="nucleotide sequence ID" value="NZ_FUXU01000055.1"/>
</dbReference>
<evidence type="ECO:0000256" key="2">
    <source>
        <dbReference type="RuleBase" id="RU366071"/>
    </source>
</evidence>
<dbReference type="Gene3D" id="3.40.50.300">
    <property type="entry name" value="P-loop containing nucleotide triphosphate hydrolases"/>
    <property type="match status" value="1"/>
</dbReference>
<evidence type="ECO:0000313" key="5">
    <source>
        <dbReference type="Proteomes" id="UP000190162"/>
    </source>
</evidence>
<comment type="similarity">
    <text evidence="1 2">Belongs to the GSP E family.</text>
</comment>
<name>A0A1T4V9R7_9GAMM</name>
<evidence type="ECO:0000259" key="3">
    <source>
        <dbReference type="Pfam" id="PF00437"/>
    </source>
</evidence>
<keyword evidence="2" id="KW-0067">ATP-binding</keyword>
<feature type="domain" description="Bacterial type II secretion system protein E" evidence="3">
    <location>
        <begin position="18"/>
        <end position="292"/>
    </location>
</feature>
<dbReference type="GO" id="GO:0016887">
    <property type="term" value="F:ATP hydrolysis activity"/>
    <property type="evidence" value="ECO:0007669"/>
    <property type="project" value="InterPro"/>
</dbReference>
<dbReference type="PANTHER" id="PTHR30486:SF6">
    <property type="entry name" value="TYPE IV PILUS RETRACTATION ATPASE PILT"/>
    <property type="match status" value="1"/>
</dbReference>
<sequence length="340" mass="38140">MNTFDTVQSDASVKFLFQPIEKWLNDHDITEIAINRPLEIWIEKNSHWQCFDVPELTFDRLMSMATSVAAFTNNNISVTTPMLSAVLPKGERVQFVIPPACEEGTVSLTIRKPSFTSRTLKDYDKDGFFKHIRPLKEGLTPLEETLLELKETNVMAFLELAVLSEKNIVIAGGTGSGKTTFMKALMELIPHGQRIITIEDVPELFLPNHNNCVHLFYPSEALPDDPVTSAKLLKSCLRMKPDRIMLAELRGAETFDFINVNASGHGGSITSCHANSAALSFERLAMMAMQNPQGRALPYEVVKTLLHQVIDIVIHVTNDVHSNEPLGRHITEIWFDPTQK</sequence>
<comment type="function">
    <text evidence="2">Part of the Type IV secretion system.</text>
</comment>
<dbReference type="Proteomes" id="UP000190162">
    <property type="component" value="Unassembled WGS sequence"/>
</dbReference>
<dbReference type="InterPro" id="IPR001482">
    <property type="entry name" value="T2SS/T4SS_dom"/>
</dbReference>
<gene>
    <name evidence="4" type="ORF">SAMN02745132_03454</name>
</gene>
<keyword evidence="2" id="KW-0547">Nucleotide-binding</keyword>